<keyword evidence="4" id="KW-1185">Reference proteome</keyword>
<sequence length="306" mass="33796">MKFIKSTDKTTGEAVQLAYFDYGTGKPVILIHGWPLSKEMWEYQVDDLINAGLRVIAYDRRGFGMSDRPWFGYDYDTLTDDLRAVIEQLDLNDITLVGFSMGGGEVARYFTRYGGERVSKAVLVSSIVPFVLKTDDNPDGVPADAIDGMLAGVKEDRIGFLDNFGKEFFGVHFLSHPVSDASLQYYRTIAAMASPRATLECIKSFSYTDFRKDATAINVPALIIHGDADKIVPPETSSQQSSKLIPVNQCINYEGSPHGLFYTDKNRLSNHLVSFITTGTAIAIEPSYASDSVILPSNDEGLVTRD</sequence>
<dbReference type="RefSeq" id="WP_137259886.1">
    <property type="nucleotide sequence ID" value="NZ_SZQL01000001.1"/>
</dbReference>
<evidence type="ECO:0000256" key="1">
    <source>
        <dbReference type="ARBA" id="ARBA00038128"/>
    </source>
</evidence>
<dbReference type="PANTHER" id="PTHR43433">
    <property type="entry name" value="HYDROLASE, ALPHA/BETA FOLD FAMILY PROTEIN"/>
    <property type="match status" value="1"/>
</dbReference>
<comment type="caution">
    <text evidence="3">The sequence shown here is derived from an EMBL/GenBank/DDBJ whole genome shotgun (WGS) entry which is preliminary data.</text>
</comment>
<dbReference type="InterPro" id="IPR029058">
    <property type="entry name" value="AB_hydrolase_fold"/>
</dbReference>
<keyword evidence="3" id="KW-0378">Hydrolase</keyword>
<accession>A0A4U3LC51</accession>
<protein>
    <submittedName>
        <fullName evidence="3">Alpha/beta hydrolase</fullName>
    </submittedName>
</protein>
<evidence type="ECO:0000313" key="3">
    <source>
        <dbReference type="EMBL" id="TKK71646.1"/>
    </source>
</evidence>
<feature type="domain" description="AB hydrolase-1" evidence="2">
    <location>
        <begin position="26"/>
        <end position="263"/>
    </location>
</feature>
<dbReference type="InterPro" id="IPR000073">
    <property type="entry name" value="AB_hydrolase_1"/>
</dbReference>
<dbReference type="InterPro" id="IPR000639">
    <property type="entry name" value="Epox_hydrolase-like"/>
</dbReference>
<name>A0A4U3LC51_9BACT</name>
<dbReference type="Proteomes" id="UP000305848">
    <property type="component" value="Unassembled WGS sequence"/>
</dbReference>
<dbReference type="FunFam" id="3.40.50.1820:FF:000205">
    <property type="entry name" value="Non-haem bromoperoxidase BPO-A2"/>
    <property type="match status" value="1"/>
</dbReference>
<dbReference type="Gene3D" id="3.40.50.1820">
    <property type="entry name" value="alpha/beta hydrolase"/>
    <property type="match status" value="1"/>
</dbReference>
<dbReference type="PRINTS" id="PR00412">
    <property type="entry name" value="EPOXHYDRLASE"/>
</dbReference>
<dbReference type="InterPro" id="IPR050471">
    <property type="entry name" value="AB_hydrolase"/>
</dbReference>
<organism evidence="3 4">
    <name type="scientific">Ilyomonas limi</name>
    <dbReference type="NCBI Taxonomy" id="2575867"/>
    <lineage>
        <taxon>Bacteria</taxon>
        <taxon>Pseudomonadati</taxon>
        <taxon>Bacteroidota</taxon>
        <taxon>Chitinophagia</taxon>
        <taxon>Chitinophagales</taxon>
        <taxon>Chitinophagaceae</taxon>
        <taxon>Ilyomonas</taxon>
    </lineage>
</organism>
<evidence type="ECO:0000313" key="4">
    <source>
        <dbReference type="Proteomes" id="UP000305848"/>
    </source>
</evidence>
<dbReference type="Pfam" id="PF00561">
    <property type="entry name" value="Abhydrolase_1"/>
    <property type="match status" value="1"/>
</dbReference>
<dbReference type="SUPFAM" id="SSF53474">
    <property type="entry name" value="alpha/beta-Hydrolases"/>
    <property type="match status" value="1"/>
</dbReference>
<dbReference type="OrthoDB" id="9780932at2"/>
<dbReference type="GO" id="GO:0016787">
    <property type="term" value="F:hydrolase activity"/>
    <property type="evidence" value="ECO:0007669"/>
    <property type="project" value="UniProtKB-KW"/>
</dbReference>
<dbReference type="PRINTS" id="PR00111">
    <property type="entry name" value="ABHYDROLASE"/>
</dbReference>
<dbReference type="AlphaFoldDB" id="A0A4U3LC51"/>
<gene>
    <name evidence="3" type="ORF">FC093_01070</name>
</gene>
<dbReference type="EMBL" id="SZQL01000001">
    <property type="protein sequence ID" value="TKK71646.1"/>
    <property type="molecule type" value="Genomic_DNA"/>
</dbReference>
<reference evidence="3 4" key="1">
    <citation type="submission" date="2019-05" db="EMBL/GenBank/DDBJ databases">
        <title>Panacibacter sp. strain 17mud1-8 Genome sequencing and assembly.</title>
        <authorList>
            <person name="Chhetri G."/>
        </authorList>
    </citation>
    <scope>NUCLEOTIDE SEQUENCE [LARGE SCALE GENOMIC DNA]</scope>
    <source>
        <strain evidence="3 4">17mud1-8</strain>
    </source>
</reference>
<comment type="similarity">
    <text evidence="1">Belongs to the AB hydrolase superfamily. Bacterial non-heme haloperoxidase / perhydrolase family.</text>
</comment>
<evidence type="ECO:0000259" key="2">
    <source>
        <dbReference type="Pfam" id="PF00561"/>
    </source>
</evidence>
<dbReference type="PANTHER" id="PTHR43433:SF4">
    <property type="entry name" value="NON-HEME CHLOROPEROXIDASE-RELATED"/>
    <property type="match status" value="1"/>
</dbReference>
<proteinExistence type="inferred from homology"/>